<evidence type="ECO:0000256" key="1">
    <source>
        <dbReference type="ARBA" id="ARBA00005043"/>
    </source>
</evidence>
<organism evidence="3 4">
    <name type="scientific">Lyophyllum shimeji</name>
    <name type="common">Hon-shimeji</name>
    <name type="synonym">Tricholoma shimeji</name>
    <dbReference type="NCBI Taxonomy" id="47721"/>
    <lineage>
        <taxon>Eukaryota</taxon>
        <taxon>Fungi</taxon>
        <taxon>Dikarya</taxon>
        <taxon>Basidiomycota</taxon>
        <taxon>Agaricomycotina</taxon>
        <taxon>Agaricomycetes</taxon>
        <taxon>Agaricomycetidae</taxon>
        <taxon>Agaricales</taxon>
        <taxon>Tricholomatineae</taxon>
        <taxon>Lyophyllaceae</taxon>
        <taxon>Lyophyllum</taxon>
    </lineage>
</organism>
<dbReference type="GO" id="GO:0033588">
    <property type="term" value="C:elongator holoenzyme complex"/>
    <property type="evidence" value="ECO:0007669"/>
    <property type="project" value="InterPro"/>
</dbReference>
<comment type="pathway">
    <text evidence="1">tRNA modification; 5-methoxycarbonylmethyl-2-thiouridine-tRNA biosynthesis.</text>
</comment>
<keyword evidence="4" id="KW-1185">Reference proteome</keyword>
<evidence type="ECO:0000313" key="3">
    <source>
        <dbReference type="EMBL" id="GLB36869.1"/>
    </source>
</evidence>
<comment type="similarity">
    <text evidence="2">Belongs to the ELP6 family.</text>
</comment>
<dbReference type="Pfam" id="PF09807">
    <property type="entry name" value="ELP6"/>
    <property type="match status" value="1"/>
</dbReference>
<dbReference type="PANTHER" id="PTHR16184">
    <property type="entry name" value="ELONGATOR COMPLEX PROTEIN 6"/>
    <property type="match status" value="1"/>
</dbReference>
<dbReference type="Proteomes" id="UP001063166">
    <property type="component" value="Unassembled WGS sequence"/>
</dbReference>
<evidence type="ECO:0000313" key="4">
    <source>
        <dbReference type="Proteomes" id="UP001063166"/>
    </source>
</evidence>
<dbReference type="OrthoDB" id="9995306at2759"/>
<dbReference type="Gene3D" id="3.40.50.300">
    <property type="entry name" value="P-loop containing nucleotide triphosphate hydrolases"/>
    <property type="match status" value="1"/>
</dbReference>
<sequence>MLSPFNLPDGIFLLITDELSSPADFLVHRTLISHIKEAKNAKSVVLSVSEGIERWKAIAAKSNVSLSQHITTGAVNFVDVMSHVQSSLDSGQPSLRPLFDLVNASLQSHDAPSLVILDDIASLQWIGFSLLDISRFTRALCGICRKANVTLLIRHHNVTPEEPDDLFRHVLHLCTYHLEVRPLSSGRSGSVSGEIALHPGMSTPPSAVKLIPRSSAIQYRLTDTGAVFFERGTGGGVL</sequence>
<evidence type="ECO:0000256" key="2">
    <source>
        <dbReference type="ARBA" id="ARBA00008837"/>
    </source>
</evidence>
<gene>
    <name evidence="3" type="ORF">LshimejAT787_0311560</name>
</gene>
<dbReference type="AlphaFoldDB" id="A0A9P3PK05"/>
<dbReference type="EMBL" id="BRPK01000003">
    <property type="protein sequence ID" value="GLB36869.1"/>
    <property type="molecule type" value="Genomic_DNA"/>
</dbReference>
<protein>
    <submittedName>
        <fullName evidence="3">Elongation complex protein 6</fullName>
    </submittedName>
</protein>
<accession>A0A9P3PK05</accession>
<name>A0A9P3PK05_LYOSH</name>
<dbReference type="PANTHER" id="PTHR16184:SF6">
    <property type="entry name" value="ELONGATOR COMPLEX PROTEIN 6"/>
    <property type="match status" value="1"/>
</dbReference>
<dbReference type="SUPFAM" id="SSF52540">
    <property type="entry name" value="P-loop containing nucleoside triphosphate hydrolases"/>
    <property type="match status" value="1"/>
</dbReference>
<dbReference type="InterPro" id="IPR018627">
    <property type="entry name" value="ELP6"/>
</dbReference>
<dbReference type="InterPro" id="IPR027417">
    <property type="entry name" value="P-loop_NTPase"/>
</dbReference>
<reference evidence="3" key="1">
    <citation type="submission" date="2022-07" db="EMBL/GenBank/DDBJ databases">
        <title>The genome of Lyophyllum shimeji provides insight into the initial evolution of ectomycorrhizal fungal genome.</title>
        <authorList>
            <person name="Kobayashi Y."/>
            <person name="Shibata T."/>
            <person name="Hirakawa H."/>
            <person name="Shigenobu S."/>
            <person name="Nishiyama T."/>
            <person name="Yamada A."/>
            <person name="Hasebe M."/>
            <person name="Kawaguchi M."/>
        </authorList>
    </citation>
    <scope>NUCLEOTIDE SEQUENCE</scope>
    <source>
        <strain evidence="3">AT787</strain>
    </source>
</reference>
<proteinExistence type="inferred from homology"/>
<dbReference type="GO" id="GO:0002098">
    <property type="term" value="P:tRNA wobble uridine modification"/>
    <property type="evidence" value="ECO:0007669"/>
    <property type="project" value="InterPro"/>
</dbReference>
<comment type="caution">
    <text evidence="3">The sequence shown here is derived from an EMBL/GenBank/DDBJ whole genome shotgun (WGS) entry which is preliminary data.</text>
</comment>